<dbReference type="InterPro" id="IPR036837">
    <property type="entry name" value="Cation_efflux_CTD_sf"/>
</dbReference>
<keyword evidence="5" id="KW-0864">Zinc transport</keyword>
<feature type="transmembrane region" description="Helical" evidence="9">
    <location>
        <begin position="107"/>
        <end position="128"/>
    </location>
</feature>
<dbReference type="EMBL" id="DTIN01000005">
    <property type="protein sequence ID" value="HFX12586.1"/>
    <property type="molecule type" value="Genomic_DNA"/>
</dbReference>
<keyword evidence="6 9" id="KW-1133">Transmembrane helix</keyword>
<evidence type="ECO:0000256" key="1">
    <source>
        <dbReference type="ARBA" id="ARBA00004141"/>
    </source>
</evidence>
<evidence type="ECO:0000256" key="8">
    <source>
        <dbReference type="ARBA" id="ARBA00023136"/>
    </source>
</evidence>
<dbReference type="InterPro" id="IPR002524">
    <property type="entry name" value="Cation_efflux"/>
</dbReference>
<keyword evidence="8 9" id="KW-0472">Membrane</keyword>
<dbReference type="SUPFAM" id="SSF160240">
    <property type="entry name" value="Cation efflux protein cytoplasmic domain-like"/>
    <property type="match status" value="1"/>
</dbReference>
<evidence type="ECO:0000256" key="5">
    <source>
        <dbReference type="ARBA" id="ARBA00022906"/>
    </source>
</evidence>
<evidence type="ECO:0000256" key="7">
    <source>
        <dbReference type="ARBA" id="ARBA00023065"/>
    </source>
</evidence>
<keyword evidence="4 9" id="KW-0812">Transmembrane</keyword>
<comment type="similarity">
    <text evidence="2">Belongs to the cation diffusion facilitator (CDF) transporter (TC 2.A.4) family. SLC30A subfamily.</text>
</comment>
<dbReference type="PANTHER" id="PTHR11562:SF17">
    <property type="entry name" value="RE54080P-RELATED"/>
    <property type="match status" value="1"/>
</dbReference>
<keyword evidence="5" id="KW-0862">Zinc</keyword>
<evidence type="ECO:0000313" key="12">
    <source>
        <dbReference type="EMBL" id="HFX12586.1"/>
    </source>
</evidence>
<evidence type="ECO:0000256" key="2">
    <source>
        <dbReference type="ARBA" id="ARBA00008873"/>
    </source>
</evidence>
<organism evidence="12">
    <name type="scientific">Dictyoglomus thermophilum</name>
    <dbReference type="NCBI Taxonomy" id="14"/>
    <lineage>
        <taxon>Bacteria</taxon>
        <taxon>Pseudomonadati</taxon>
        <taxon>Dictyoglomota</taxon>
        <taxon>Dictyoglomia</taxon>
        <taxon>Dictyoglomales</taxon>
        <taxon>Dictyoglomaceae</taxon>
        <taxon>Dictyoglomus</taxon>
    </lineage>
</organism>
<dbReference type="Gene3D" id="1.20.1510.10">
    <property type="entry name" value="Cation efflux protein transmembrane domain"/>
    <property type="match status" value="1"/>
</dbReference>
<gene>
    <name evidence="12" type="ORF">ENW00_00260</name>
</gene>
<keyword evidence="7" id="KW-0406">Ion transport</keyword>
<accession>A0A7C3MPK6</accession>
<comment type="subcellular location">
    <subcellularLocation>
        <location evidence="1">Membrane</location>
        <topology evidence="1">Multi-pass membrane protein</topology>
    </subcellularLocation>
</comment>
<feature type="domain" description="Cation efflux protein transmembrane" evidence="10">
    <location>
        <begin position="5"/>
        <end position="197"/>
    </location>
</feature>
<proteinExistence type="inferred from homology"/>
<dbReference type="GO" id="GO:0005385">
    <property type="term" value="F:zinc ion transmembrane transporter activity"/>
    <property type="evidence" value="ECO:0007669"/>
    <property type="project" value="TreeGrafter"/>
</dbReference>
<protein>
    <submittedName>
        <fullName evidence="12">Cation transporter</fullName>
    </submittedName>
</protein>
<dbReference type="GO" id="GO:0005886">
    <property type="term" value="C:plasma membrane"/>
    <property type="evidence" value="ECO:0007669"/>
    <property type="project" value="TreeGrafter"/>
</dbReference>
<dbReference type="InterPro" id="IPR058533">
    <property type="entry name" value="Cation_efflux_TM"/>
</dbReference>
<dbReference type="InterPro" id="IPR050681">
    <property type="entry name" value="CDF/SLC30A"/>
</dbReference>
<feature type="transmembrane region" description="Helical" evidence="9">
    <location>
        <begin position="140"/>
        <end position="162"/>
    </location>
</feature>
<dbReference type="Pfam" id="PF01545">
    <property type="entry name" value="Cation_efflux"/>
    <property type="match status" value="1"/>
</dbReference>
<keyword evidence="3" id="KW-0813">Transport</keyword>
<dbReference type="InterPro" id="IPR027470">
    <property type="entry name" value="Cation_efflux_CTD"/>
</dbReference>
<dbReference type="NCBIfam" id="TIGR01297">
    <property type="entry name" value="CDF"/>
    <property type="match status" value="1"/>
</dbReference>
<feature type="transmembrane region" description="Helical" evidence="9">
    <location>
        <begin position="7"/>
        <end position="29"/>
    </location>
</feature>
<sequence length="290" mass="32786">MARKILIAMFLNLSMALLEIIGGVISGSLALVSDALHNVNDFFALVISYLAELISKNKKSNKYHTYGYRRIEILAALLNGILLVIIFLFLILEAFHRWRSPKEVQGLQTFIIGIIGLVGNILGAYVLHEDSKRNLNVKGAFLHLLSDALSSVGVIVGAIFIIFYKLYYIDTIISLLIAVFIFYNSIYLLKDTIHILMEGTPKGINIESVVSEISKIPGVKNVHHIHLWQISSKDLLFSAHVVLEDQMLSKAERIAEEVRKLLKCKFEIDHSTIELETEDRNIDKNCRCEY</sequence>
<feature type="domain" description="Cation efflux protein cytoplasmic" evidence="11">
    <location>
        <begin position="201"/>
        <end position="277"/>
    </location>
</feature>
<dbReference type="SUPFAM" id="SSF161111">
    <property type="entry name" value="Cation efflux protein transmembrane domain-like"/>
    <property type="match status" value="1"/>
</dbReference>
<dbReference type="AlphaFoldDB" id="A0A7C3MPK6"/>
<comment type="caution">
    <text evidence="12">The sequence shown here is derived from an EMBL/GenBank/DDBJ whole genome shotgun (WGS) entry which is preliminary data.</text>
</comment>
<evidence type="ECO:0000259" key="10">
    <source>
        <dbReference type="Pfam" id="PF01545"/>
    </source>
</evidence>
<evidence type="ECO:0000259" key="11">
    <source>
        <dbReference type="Pfam" id="PF16916"/>
    </source>
</evidence>
<evidence type="ECO:0000256" key="9">
    <source>
        <dbReference type="SAM" id="Phobius"/>
    </source>
</evidence>
<evidence type="ECO:0000256" key="4">
    <source>
        <dbReference type="ARBA" id="ARBA00022692"/>
    </source>
</evidence>
<evidence type="ECO:0000256" key="3">
    <source>
        <dbReference type="ARBA" id="ARBA00022448"/>
    </source>
</evidence>
<dbReference type="Gene3D" id="3.30.70.1350">
    <property type="entry name" value="Cation efflux protein, cytoplasmic domain"/>
    <property type="match status" value="1"/>
</dbReference>
<dbReference type="InterPro" id="IPR027469">
    <property type="entry name" value="Cation_efflux_TMD_sf"/>
</dbReference>
<name>A0A7C3MPK6_DICTH</name>
<feature type="transmembrane region" description="Helical" evidence="9">
    <location>
        <begin position="168"/>
        <end position="189"/>
    </location>
</feature>
<feature type="transmembrane region" description="Helical" evidence="9">
    <location>
        <begin position="35"/>
        <end position="54"/>
    </location>
</feature>
<feature type="transmembrane region" description="Helical" evidence="9">
    <location>
        <begin position="74"/>
        <end position="95"/>
    </location>
</feature>
<evidence type="ECO:0000256" key="6">
    <source>
        <dbReference type="ARBA" id="ARBA00022989"/>
    </source>
</evidence>
<reference evidence="12" key="1">
    <citation type="journal article" date="2020" name="mSystems">
        <title>Genome- and Community-Level Interaction Insights into Carbon Utilization and Element Cycling Functions of Hydrothermarchaeota in Hydrothermal Sediment.</title>
        <authorList>
            <person name="Zhou Z."/>
            <person name="Liu Y."/>
            <person name="Xu W."/>
            <person name="Pan J."/>
            <person name="Luo Z.H."/>
            <person name="Li M."/>
        </authorList>
    </citation>
    <scope>NUCLEOTIDE SEQUENCE [LARGE SCALE GENOMIC DNA]</scope>
    <source>
        <strain evidence="12">SpSt-81</strain>
    </source>
</reference>
<dbReference type="Pfam" id="PF16916">
    <property type="entry name" value="ZT_dimer"/>
    <property type="match status" value="1"/>
</dbReference>
<dbReference type="PANTHER" id="PTHR11562">
    <property type="entry name" value="CATION EFFLUX PROTEIN/ ZINC TRANSPORTER"/>
    <property type="match status" value="1"/>
</dbReference>